<gene>
    <name evidence="1" type="ORF">EJ06DRAFT_61823</name>
</gene>
<evidence type="ECO:0000313" key="1">
    <source>
        <dbReference type="EMBL" id="KAF2399677.1"/>
    </source>
</evidence>
<proteinExistence type="predicted"/>
<organism evidence="1 2">
    <name type="scientific">Trichodelitschia bisporula</name>
    <dbReference type="NCBI Taxonomy" id="703511"/>
    <lineage>
        <taxon>Eukaryota</taxon>
        <taxon>Fungi</taxon>
        <taxon>Dikarya</taxon>
        <taxon>Ascomycota</taxon>
        <taxon>Pezizomycotina</taxon>
        <taxon>Dothideomycetes</taxon>
        <taxon>Dothideomycetes incertae sedis</taxon>
        <taxon>Phaeotrichales</taxon>
        <taxon>Phaeotrichaceae</taxon>
        <taxon>Trichodelitschia</taxon>
    </lineage>
</organism>
<dbReference type="Proteomes" id="UP000799640">
    <property type="component" value="Unassembled WGS sequence"/>
</dbReference>
<accession>A0A6G1HV08</accession>
<protein>
    <submittedName>
        <fullName evidence="1">Uncharacterized protein</fullName>
    </submittedName>
</protein>
<name>A0A6G1HV08_9PEZI</name>
<dbReference type="EMBL" id="ML996697">
    <property type="protein sequence ID" value="KAF2399677.1"/>
    <property type="molecule type" value="Genomic_DNA"/>
</dbReference>
<keyword evidence="2" id="KW-1185">Reference proteome</keyword>
<sequence>MYVCTYIRVAPSRGLAPGATNTRVFICNGIKHLAAPPDLLSPTCPVARPPHWPFIPELSHSGTRGNGRKRRKVGLSMTRFDPSQANSGNEIPWLAKVLALRAVLKLAGLVGGRTNPDGLMGDCHPRGSETAPQGLEGKRGKQTVMYCCGVKPAENYLRYRTVGMLRRWQCPMHTATEPKPCRKW</sequence>
<dbReference type="AlphaFoldDB" id="A0A6G1HV08"/>
<evidence type="ECO:0000313" key="2">
    <source>
        <dbReference type="Proteomes" id="UP000799640"/>
    </source>
</evidence>
<reference evidence="1" key="1">
    <citation type="journal article" date="2020" name="Stud. Mycol.">
        <title>101 Dothideomycetes genomes: a test case for predicting lifestyles and emergence of pathogens.</title>
        <authorList>
            <person name="Haridas S."/>
            <person name="Albert R."/>
            <person name="Binder M."/>
            <person name="Bloem J."/>
            <person name="Labutti K."/>
            <person name="Salamov A."/>
            <person name="Andreopoulos B."/>
            <person name="Baker S."/>
            <person name="Barry K."/>
            <person name="Bills G."/>
            <person name="Bluhm B."/>
            <person name="Cannon C."/>
            <person name="Castanera R."/>
            <person name="Culley D."/>
            <person name="Daum C."/>
            <person name="Ezra D."/>
            <person name="Gonzalez J."/>
            <person name="Henrissat B."/>
            <person name="Kuo A."/>
            <person name="Liang C."/>
            <person name="Lipzen A."/>
            <person name="Lutzoni F."/>
            <person name="Magnuson J."/>
            <person name="Mondo S."/>
            <person name="Nolan M."/>
            <person name="Ohm R."/>
            <person name="Pangilinan J."/>
            <person name="Park H.-J."/>
            <person name="Ramirez L."/>
            <person name="Alfaro M."/>
            <person name="Sun H."/>
            <person name="Tritt A."/>
            <person name="Yoshinaga Y."/>
            <person name="Zwiers L.-H."/>
            <person name="Turgeon B."/>
            <person name="Goodwin S."/>
            <person name="Spatafora J."/>
            <person name="Crous P."/>
            <person name="Grigoriev I."/>
        </authorList>
    </citation>
    <scope>NUCLEOTIDE SEQUENCE</scope>
    <source>
        <strain evidence="1">CBS 262.69</strain>
    </source>
</reference>